<dbReference type="InterPro" id="IPR013785">
    <property type="entry name" value="Aldolase_TIM"/>
</dbReference>
<dbReference type="SUPFAM" id="SSF110391">
    <property type="entry name" value="GlpP-like"/>
    <property type="match status" value="1"/>
</dbReference>
<dbReference type="InterPro" id="IPR006699">
    <property type="entry name" value="GlpP"/>
</dbReference>
<dbReference type="KEGG" id="ehn:H9Q80_14040"/>
<dbReference type="EMBL" id="CP060636">
    <property type="protein sequence ID" value="QNM11363.1"/>
    <property type="molecule type" value="Genomic_DNA"/>
</dbReference>
<organism evidence="1 2">
    <name type="scientific">[Eubacterium] hominis</name>
    <dbReference type="NCBI Taxonomy" id="2764325"/>
    <lineage>
        <taxon>Bacteria</taxon>
        <taxon>Bacillati</taxon>
        <taxon>Bacillota</taxon>
        <taxon>Erysipelotrichia</taxon>
        <taxon>Erysipelotrichales</taxon>
        <taxon>Erysipelotrichaceae</taxon>
        <taxon>Amedibacillus</taxon>
    </lineage>
</organism>
<dbReference type="PANTHER" id="PTHR35787">
    <property type="entry name" value="GLYCEROL UPTAKE OPERON ANTITERMINATOR REGULATORY PROTEIN"/>
    <property type="match status" value="1"/>
</dbReference>
<keyword evidence="2" id="KW-1185">Reference proteome</keyword>
<accession>A0A7G9GKN1</accession>
<dbReference type="PIRSF" id="PIRSF016897">
    <property type="entry name" value="GlpP"/>
    <property type="match status" value="1"/>
</dbReference>
<dbReference type="GO" id="GO:0001072">
    <property type="term" value="F:transcription antitermination factor activity, RNA binding"/>
    <property type="evidence" value="ECO:0007669"/>
    <property type="project" value="TreeGrafter"/>
</dbReference>
<sequence length="185" mass="20906">MLKQPVIPVLRDMAAIKHFIKREETWCILMDFHINLLEDVIKELHLHKKKAFVHMDLIKGIQNDLYGVQFLTQHLHVDGIISTKPSAIEAAKKNHCISVLRVFLIDSRSIEKSGLLAEKLSPDYVEVLPAIIPFAVEKLHQYTQVDVIGGGLIQSVEDIEACLAQGMVGVSTSRLTLCDEWRSRT</sequence>
<evidence type="ECO:0000313" key="2">
    <source>
        <dbReference type="Proteomes" id="UP000515856"/>
    </source>
</evidence>
<name>A0A7G9GKN1_9FIRM</name>
<dbReference type="AlphaFoldDB" id="A0A7G9GKN1"/>
<reference evidence="1 2" key="1">
    <citation type="submission" date="2020-08" db="EMBL/GenBank/DDBJ databases">
        <authorList>
            <person name="Liu C."/>
            <person name="Sun Q."/>
        </authorList>
    </citation>
    <scope>NUCLEOTIDE SEQUENCE [LARGE SCALE GENOMIC DNA]</scope>
    <source>
        <strain evidence="1 2">NSJ-61</strain>
    </source>
</reference>
<dbReference type="Gene3D" id="3.20.20.70">
    <property type="entry name" value="Aldolase class I"/>
    <property type="match status" value="1"/>
</dbReference>
<dbReference type="GO" id="GO:0045893">
    <property type="term" value="P:positive regulation of DNA-templated transcription"/>
    <property type="evidence" value="ECO:0007669"/>
    <property type="project" value="TreeGrafter"/>
</dbReference>
<evidence type="ECO:0000313" key="1">
    <source>
        <dbReference type="EMBL" id="QNM11363.1"/>
    </source>
</evidence>
<dbReference type="GO" id="GO:0006071">
    <property type="term" value="P:glycerol metabolic process"/>
    <property type="evidence" value="ECO:0007669"/>
    <property type="project" value="InterPro"/>
</dbReference>
<dbReference type="RefSeq" id="WP_117451867.1">
    <property type="nucleotide sequence ID" value="NZ_CP060636.1"/>
</dbReference>
<proteinExistence type="predicted"/>
<dbReference type="Pfam" id="PF04309">
    <property type="entry name" value="G3P_antiterm"/>
    <property type="match status" value="1"/>
</dbReference>
<protein>
    <submittedName>
        <fullName evidence="1">Glycerol-3-phosphate responsive antiterminator</fullName>
    </submittedName>
</protein>
<dbReference type="PANTHER" id="PTHR35787:SF1">
    <property type="entry name" value="GLYCEROL UPTAKE OPERON ANTITERMINATOR REGULATORY PROTEIN"/>
    <property type="match status" value="1"/>
</dbReference>
<dbReference type="Proteomes" id="UP000515856">
    <property type="component" value="Chromosome"/>
</dbReference>
<gene>
    <name evidence="1" type="ORF">H9Q80_14040</name>
</gene>